<dbReference type="Pfam" id="PF18364">
    <property type="entry name" value="Molybdopterin_N"/>
    <property type="match status" value="1"/>
</dbReference>
<dbReference type="SUPFAM" id="SSF50692">
    <property type="entry name" value="ADC-like"/>
    <property type="match status" value="1"/>
</dbReference>
<evidence type="ECO:0000256" key="6">
    <source>
        <dbReference type="ARBA" id="ARBA00023002"/>
    </source>
</evidence>
<keyword evidence="6" id="KW-0560">Oxidoreductase</keyword>
<dbReference type="RefSeq" id="WP_087582314.1">
    <property type="nucleotide sequence ID" value="NZ_NDYN01000001.1"/>
</dbReference>
<evidence type="ECO:0000256" key="1">
    <source>
        <dbReference type="ARBA" id="ARBA00001942"/>
    </source>
</evidence>
<dbReference type="GO" id="GO:0016491">
    <property type="term" value="F:oxidoreductase activity"/>
    <property type="evidence" value="ECO:0007669"/>
    <property type="project" value="UniProtKB-KW"/>
</dbReference>
<evidence type="ECO:0000256" key="4">
    <source>
        <dbReference type="ARBA" id="ARBA00022723"/>
    </source>
</evidence>
<dbReference type="InterPro" id="IPR006656">
    <property type="entry name" value="Mopterin_OxRdtase"/>
</dbReference>
<dbReference type="PANTHER" id="PTHR43742">
    <property type="entry name" value="TRIMETHYLAMINE-N-OXIDE REDUCTASE"/>
    <property type="match status" value="1"/>
</dbReference>
<evidence type="ECO:0000259" key="9">
    <source>
        <dbReference type="Pfam" id="PF18364"/>
    </source>
</evidence>
<gene>
    <name evidence="10" type="ORF">B9N65_00175</name>
</gene>
<keyword evidence="3" id="KW-0500">Molybdenum</keyword>
<comment type="cofactor">
    <cofactor evidence="1">
        <name>Mo-bis(molybdopterin guanine dinucleotide)</name>
        <dbReference type="ChEBI" id="CHEBI:60539"/>
    </cofactor>
</comment>
<dbReference type="Gene3D" id="3.40.50.740">
    <property type="match status" value="1"/>
</dbReference>
<dbReference type="SUPFAM" id="SSF53706">
    <property type="entry name" value="Formate dehydrogenase/DMSO reductase, domains 1-3"/>
    <property type="match status" value="1"/>
</dbReference>
<dbReference type="GO" id="GO:0009055">
    <property type="term" value="F:electron transfer activity"/>
    <property type="evidence" value="ECO:0007669"/>
    <property type="project" value="TreeGrafter"/>
</dbReference>
<evidence type="ECO:0000259" key="8">
    <source>
        <dbReference type="Pfam" id="PF01568"/>
    </source>
</evidence>
<dbReference type="Gene3D" id="2.40.40.20">
    <property type="match status" value="1"/>
</dbReference>
<keyword evidence="5" id="KW-0732">Signal</keyword>
<dbReference type="InterPro" id="IPR009010">
    <property type="entry name" value="Asp_de-COase-like_dom_sf"/>
</dbReference>
<dbReference type="Gene3D" id="3.90.55.10">
    <property type="entry name" value="Dimethylsulfoxide Reductase, domain 3"/>
    <property type="match status" value="1"/>
</dbReference>
<protein>
    <submittedName>
        <fullName evidence="10">Trimethylamine-N-oxide reductase TorA</fullName>
    </submittedName>
</protein>
<dbReference type="PROSITE" id="PS51318">
    <property type="entry name" value="TAT"/>
    <property type="match status" value="1"/>
</dbReference>
<dbReference type="Pfam" id="PF01568">
    <property type="entry name" value="Molydop_binding"/>
    <property type="match status" value="1"/>
</dbReference>
<comment type="caution">
    <text evidence="10">The sequence shown here is derived from an EMBL/GenBank/DDBJ whole genome shotgun (WGS) entry which is preliminary data.</text>
</comment>
<dbReference type="AlphaFoldDB" id="A0A1Y5MSV2"/>
<dbReference type="InterPro" id="IPR006311">
    <property type="entry name" value="TAT_signal"/>
</dbReference>
<feature type="domain" description="Molybdopterin dinucleotide-binding" evidence="8">
    <location>
        <begin position="715"/>
        <end position="828"/>
    </location>
</feature>
<proteinExistence type="inferred from homology"/>
<dbReference type="GO" id="GO:0009061">
    <property type="term" value="P:anaerobic respiration"/>
    <property type="evidence" value="ECO:0007669"/>
    <property type="project" value="TreeGrafter"/>
</dbReference>
<dbReference type="EMBL" id="NDYN01000001">
    <property type="protein sequence ID" value="OUT08795.1"/>
    <property type="molecule type" value="Genomic_DNA"/>
</dbReference>
<comment type="similarity">
    <text evidence="2">Belongs to the prokaryotic molybdopterin-containing oxidoreductase family.</text>
</comment>
<dbReference type="GO" id="GO:0043546">
    <property type="term" value="F:molybdopterin cofactor binding"/>
    <property type="evidence" value="ECO:0007669"/>
    <property type="project" value="InterPro"/>
</dbReference>
<keyword evidence="4" id="KW-0479">Metal-binding</keyword>
<sequence>MNENRRDFLKKGATAIAATPLLSGVTASNLFADEVKKGVVKNGETLTAAHWGMLKVTTKNGIAVKSEPIQKTSEIYNPLQHYTPDMIYKSRIKYTMVRKSYLENPDSPKPELRGIDEWVEVPYEEAIKLVAKELKKTRAQKGLQSVFAGSYGWKSSGNVHNSRILLHRFMNLSGGFVGSLGDYSTGASQIIMPHVVGSIEVYEQQTSWPVVLENSKVVVIWGANPLATLRIAWTATDEQGFKYFEELKNKKDIKVIVIDPIRSETAQYFDKAQWIAPVPNTDTAMMLGMMHYLYESGKYDKEFIENYTYGFDKFLPYLLGKTDNTPKNLEWASKICGIDKDTLKELANTFVSNRTMLMSGWGMQRAHHGEQPHWAMVTLAAMIGQIGLPGGGFGLSYHYSNGGAPTCKGAVIGGVNSASVGKFNEKGEFIGTDTGEFDKHGRFVAKAAAVAGTGQSWLQKATNYAFPVARIADALLHPGKVIDHDGKKITYPDIDFIYWVGGNPLVHHQDTNTNLKAWRKPRTVVVHEAYWTPTAKMADIVFPVTTEYERNDITMTGDYSNMNIVPMKQVVEKYREAKDDYQIFTDLCKAYAKNLAIAYTDNGKDEFDWIKEYYDAAYAQVKAIPELASDMKPFEEFWNENKPVTFASSQDSDNWVRLGEFREDPVLNALGTPSGLIEIYSDTIEKMGYDDCKAHPTWFEPIEWLGMKDKPAKYHMISAHPTDRLHSQLSQTSLREKYAIANREPVWINENDAKELGVKTGDLVCVFNARGEVLAGAHVTKNIKEGVVKLAEGAWYDGFDSGICKNGSANVLTIDIPTSKLANGNISHTALVNIRKYQGDEAPKLTAFSEPKFSK</sequence>
<evidence type="ECO:0000256" key="5">
    <source>
        <dbReference type="ARBA" id="ARBA00022729"/>
    </source>
</evidence>
<dbReference type="GO" id="GO:0030288">
    <property type="term" value="C:outer membrane-bounded periplasmic space"/>
    <property type="evidence" value="ECO:0007669"/>
    <property type="project" value="TreeGrafter"/>
</dbReference>
<dbReference type="InterPro" id="IPR041460">
    <property type="entry name" value="Molybdopterin_N"/>
</dbReference>
<dbReference type="GO" id="GO:0030151">
    <property type="term" value="F:molybdenum ion binding"/>
    <property type="evidence" value="ECO:0007669"/>
    <property type="project" value="TreeGrafter"/>
</dbReference>
<feature type="domain" description="Molybdopterin oxidoreductase" evidence="7">
    <location>
        <begin position="91"/>
        <end position="589"/>
    </location>
</feature>
<evidence type="ECO:0000313" key="10">
    <source>
        <dbReference type="EMBL" id="OUT08795.1"/>
    </source>
</evidence>
<dbReference type="CDD" id="cd02769">
    <property type="entry name" value="MopB_DMSOR-BSOR-TMAOR"/>
    <property type="match status" value="1"/>
</dbReference>
<accession>A0A1Y5MSV2</accession>
<evidence type="ECO:0000259" key="7">
    <source>
        <dbReference type="Pfam" id="PF00384"/>
    </source>
</evidence>
<dbReference type="InterPro" id="IPR050612">
    <property type="entry name" value="Prok_Mopterin_Oxidored"/>
</dbReference>
<dbReference type="FunFam" id="3.40.228.10:FF:000003">
    <property type="entry name" value="Biotin sulfoxide reductase 2"/>
    <property type="match status" value="1"/>
</dbReference>
<evidence type="ECO:0000256" key="3">
    <source>
        <dbReference type="ARBA" id="ARBA00022505"/>
    </source>
</evidence>
<dbReference type="Gene3D" id="3.40.228.10">
    <property type="entry name" value="Dimethylsulfoxide Reductase, domain 2"/>
    <property type="match status" value="1"/>
</dbReference>
<name>A0A1Y5MSV2_9BACT</name>
<dbReference type="PANTHER" id="PTHR43742:SF10">
    <property type="entry name" value="TRIMETHYLAMINE-N-OXIDE REDUCTASE 2"/>
    <property type="match status" value="1"/>
</dbReference>
<reference evidence="10 11" key="1">
    <citation type="submission" date="2017-04" db="EMBL/GenBank/DDBJ databases">
        <title>Complete genome of Campylobacter concisus ATCC 33237T and draft genomes for an additional eight well characterized C. concisus strains.</title>
        <authorList>
            <person name="Cornelius A.J."/>
            <person name="Miller W.G."/>
            <person name="Lastovica A.J."/>
            <person name="On S.L."/>
            <person name="French N.P."/>
            <person name="Vandenberg O."/>
            <person name="Biggs P.J."/>
        </authorList>
    </citation>
    <scope>NUCLEOTIDE SEQUENCE [LARGE SCALE GENOMIC DNA]</scope>
    <source>
        <strain evidence="10 11">CCUG 19995</strain>
    </source>
</reference>
<dbReference type="Pfam" id="PF00384">
    <property type="entry name" value="Molybdopterin"/>
    <property type="match status" value="1"/>
</dbReference>
<dbReference type="InterPro" id="IPR006657">
    <property type="entry name" value="MoPterin_dinucl-bd_dom"/>
</dbReference>
<feature type="domain" description="Molybdopterin oxidoreductase N-terminal" evidence="9">
    <location>
        <begin position="47"/>
        <end position="88"/>
    </location>
</feature>
<dbReference type="Proteomes" id="UP000196317">
    <property type="component" value="Unassembled WGS sequence"/>
</dbReference>
<organism evidence="10 11">
    <name type="scientific">Campylobacter concisus</name>
    <dbReference type="NCBI Taxonomy" id="199"/>
    <lineage>
        <taxon>Bacteria</taxon>
        <taxon>Pseudomonadati</taxon>
        <taxon>Campylobacterota</taxon>
        <taxon>Epsilonproteobacteria</taxon>
        <taxon>Campylobacterales</taxon>
        <taxon>Campylobacteraceae</taxon>
        <taxon>Campylobacter</taxon>
    </lineage>
</organism>
<evidence type="ECO:0000256" key="2">
    <source>
        <dbReference type="ARBA" id="ARBA00010312"/>
    </source>
</evidence>
<evidence type="ECO:0000313" key="11">
    <source>
        <dbReference type="Proteomes" id="UP000196317"/>
    </source>
</evidence>